<keyword evidence="11" id="KW-1185">Reference proteome</keyword>
<evidence type="ECO:0000259" key="8">
    <source>
        <dbReference type="Pfam" id="PF00082"/>
    </source>
</evidence>
<evidence type="ECO:0000256" key="4">
    <source>
        <dbReference type="ARBA" id="ARBA00022801"/>
    </source>
</evidence>
<dbReference type="Proteomes" id="UP001597441">
    <property type="component" value="Unassembled WGS sequence"/>
</dbReference>
<name>A0ABW5JU37_9FLAO</name>
<proteinExistence type="inferred from homology"/>
<accession>A0ABW5JU37</accession>
<comment type="similarity">
    <text evidence="1 6">Belongs to the peptidase S8 family.</text>
</comment>
<dbReference type="PIRSF" id="PIRSF037903">
    <property type="entry name" value="Subtilisin_rel_GFO_2223"/>
    <property type="match status" value="1"/>
</dbReference>
<comment type="caution">
    <text evidence="10">The sequence shown here is derived from an EMBL/GenBank/DDBJ whole genome shotgun (WGS) entry which is preliminary data.</text>
</comment>
<evidence type="ECO:0000256" key="5">
    <source>
        <dbReference type="ARBA" id="ARBA00022825"/>
    </source>
</evidence>
<dbReference type="InterPro" id="IPR023827">
    <property type="entry name" value="Peptidase_S8_Asp-AS"/>
</dbReference>
<dbReference type="InterPro" id="IPR017317">
    <property type="entry name" value="Pept_S8_subtilisin_bacteroid-2"/>
</dbReference>
<evidence type="ECO:0000256" key="7">
    <source>
        <dbReference type="SAM" id="SignalP"/>
    </source>
</evidence>
<feature type="domain" description="Peptidase S8/S53" evidence="8">
    <location>
        <begin position="171"/>
        <end position="447"/>
    </location>
</feature>
<evidence type="ECO:0000256" key="3">
    <source>
        <dbReference type="ARBA" id="ARBA00022729"/>
    </source>
</evidence>
<sequence length="544" mass="59385">MVKKLFVFCFLSFQCFLFSQQDAWVYLADKQDVANRIDNPTLILSQKAIDRKAKHNVKIDSRDVPVNESYITALKNTTGITVMAKSKWLNAVHVRGNQSDIQALTNLSFISSIDFANKSLNTTKIAKEKTAFKIKDKFEVEKTLVDFTYGNTQNQVKMINADALHTADYTGEGVTIAVLDAGFVNVNNMGAFQRLKDAGNLKDGYDFVNRNSDVYANTSSAHGTLVLSTMAGYVANEYVGTAPNATYYLFITEDVADENPVEESYWVEAVERADSLGVDLINTSLGYKDYPTYPNYSYTAAQMDGNTAFITKGANIAFQKGLVLVTSAGNEGNNTYPGVGAPADSQYTLSIGAVNATGNRAPFSSVGSDFQPSKKPDVVAQGQLAAVIYPDNRIGANNGTSFSSPILAGGIACLMQALPNKTNAEIMQLVRESGSQFTMPNYQLGYGIPDLLSALNAALSVDDVENITNISIYPNPAKDYIYVKIPSTYNTLTISLFNILGKRVLQRLISNTNNQIDVSSLSKGMYIIHAKSKTETKSFKLIKH</sequence>
<dbReference type="InterPro" id="IPR000209">
    <property type="entry name" value="Peptidase_S8/S53_dom"/>
</dbReference>
<feature type="active site" description="Charge relay system" evidence="6">
    <location>
        <position position="222"/>
    </location>
</feature>
<evidence type="ECO:0000313" key="11">
    <source>
        <dbReference type="Proteomes" id="UP001597441"/>
    </source>
</evidence>
<dbReference type="SUPFAM" id="SSF52743">
    <property type="entry name" value="Subtilisin-like"/>
    <property type="match status" value="1"/>
</dbReference>
<keyword evidence="3 7" id="KW-0732">Signal</keyword>
<dbReference type="PROSITE" id="PS00136">
    <property type="entry name" value="SUBTILASE_ASP"/>
    <property type="match status" value="1"/>
</dbReference>
<evidence type="ECO:0000256" key="1">
    <source>
        <dbReference type="ARBA" id="ARBA00011073"/>
    </source>
</evidence>
<dbReference type="RefSeq" id="WP_388016919.1">
    <property type="nucleotide sequence ID" value="NZ_JBHUDT010000002.1"/>
</dbReference>
<dbReference type="NCBIfam" id="TIGR04183">
    <property type="entry name" value="Por_Secre_tail"/>
    <property type="match status" value="1"/>
</dbReference>
<evidence type="ECO:0000256" key="2">
    <source>
        <dbReference type="ARBA" id="ARBA00022670"/>
    </source>
</evidence>
<keyword evidence="5 6" id="KW-0720">Serine protease</keyword>
<keyword evidence="4 6" id="KW-0378">Hydrolase</keyword>
<dbReference type="InterPro" id="IPR050131">
    <property type="entry name" value="Peptidase_S8_subtilisin-like"/>
</dbReference>
<dbReference type="PANTHER" id="PTHR43806:SF67">
    <property type="entry name" value="EGF-LIKE DOMAIN-CONTAINING PROTEIN"/>
    <property type="match status" value="1"/>
</dbReference>
<dbReference type="PRINTS" id="PR00723">
    <property type="entry name" value="SUBTILISIN"/>
</dbReference>
<dbReference type="EMBL" id="JBHULK010000002">
    <property type="protein sequence ID" value="MFD2535099.1"/>
    <property type="molecule type" value="Genomic_DNA"/>
</dbReference>
<dbReference type="Gene3D" id="3.40.50.200">
    <property type="entry name" value="Peptidase S8/S53 domain"/>
    <property type="match status" value="1"/>
</dbReference>
<feature type="domain" description="Secretion system C-terminal sorting" evidence="9">
    <location>
        <begin position="472"/>
        <end position="542"/>
    </location>
</feature>
<dbReference type="InterPro" id="IPR036852">
    <property type="entry name" value="Peptidase_S8/S53_dom_sf"/>
</dbReference>
<feature type="active site" description="Charge relay system" evidence="6">
    <location>
        <position position="180"/>
    </location>
</feature>
<evidence type="ECO:0000256" key="6">
    <source>
        <dbReference type="PROSITE-ProRule" id="PRU01240"/>
    </source>
</evidence>
<reference evidence="11" key="1">
    <citation type="journal article" date="2019" name="Int. J. Syst. Evol. Microbiol.">
        <title>The Global Catalogue of Microorganisms (GCM) 10K type strain sequencing project: providing services to taxonomists for standard genome sequencing and annotation.</title>
        <authorList>
            <consortium name="The Broad Institute Genomics Platform"/>
            <consortium name="The Broad Institute Genome Sequencing Center for Infectious Disease"/>
            <person name="Wu L."/>
            <person name="Ma J."/>
        </authorList>
    </citation>
    <scope>NUCLEOTIDE SEQUENCE [LARGE SCALE GENOMIC DNA]</scope>
    <source>
        <strain evidence="11">KCTC 42903</strain>
    </source>
</reference>
<organism evidence="10 11">
    <name type="scientific">Gelatiniphilus marinus</name>
    <dbReference type="NCBI Taxonomy" id="1759464"/>
    <lineage>
        <taxon>Bacteria</taxon>
        <taxon>Pseudomonadati</taxon>
        <taxon>Bacteroidota</taxon>
        <taxon>Flavobacteriia</taxon>
        <taxon>Flavobacteriales</taxon>
        <taxon>Flavobacteriaceae</taxon>
        <taxon>Gelatiniphilus</taxon>
    </lineage>
</organism>
<dbReference type="InterPro" id="IPR026444">
    <property type="entry name" value="Secre_tail"/>
</dbReference>
<gene>
    <name evidence="10" type="ORF">ACFSQS_08290</name>
</gene>
<feature type="signal peptide" evidence="7">
    <location>
        <begin position="1"/>
        <end position="19"/>
    </location>
</feature>
<protein>
    <submittedName>
        <fullName evidence="10">S8 family serine peptidase</fullName>
    </submittedName>
</protein>
<dbReference type="PANTHER" id="PTHR43806">
    <property type="entry name" value="PEPTIDASE S8"/>
    <property type="match status" value="1"/>
</dbReference>
<dbReference type="Pfam" id="PF00082">
    <property type="entry name" value="Peptidase_S8"/>
    <property type="match status" value="1"/>
</dbReference>
<dbReference type="PROSITE" id="PS51892">
    <property type="entry name" value="SUBTILASE"/>
    <property type="match status" value="1"/>
</dbReference>
<feature type="active site" description="Charge relay system" evidence="6">
    <location>
        <position position="401"/>
    </location>
</feature>
<dbReference type="CDD" id="cd07493">
    <property type="entry name" value="Peptidases_S8_9"/>
    <property type="match status" value="1"/>
</dbReference>
<evidence type="ECO:0000313" key="10">
    <source>
        <dbReference type="EMBL" id="MFD2535099.1"/>
    </source>
</evidence>
<evidence type="ECO:0000259" key="9">
    <source>
        <dbReference type="Pfam" id="PF18962"/>
    </source>
</evidence>
<keyword evidence="2 6" id="KW-0645">Protease</keyword>
<feature type="chain" id="PRO_5047384192" evidence="7">
    <location>
        <begin position="20"/>
        <end position="544"/>
    </location>
</feature>
<dbReference type="InterPro" id="IPR015500">
    <property type="entry name" value="Peptidase_S8_subtilisin-rel"/>
</dbReference>
<dbReference type="Pfam" id="PF18962">
    <property type="entry name" value="Por_Secre_tail"/>
    <property type="match status" value="1"/>
</dbReference>